<accession>A0A2N9J839</accession>
<name>A0A2N9J839_FAGSY</name>
<dbReference type="Gene3D" id="3.60.10.10">
    <property type="entry name" value="Endonuclease/exonuclease/phosphatase"/>
    <property type="match status" value="1"/>
</dbReference>
<dbReference type="GO" id="GO:0003824">
    <property type="term" value="F:catalytic activity"/>
    <property type="evidence" value="ECO:0007669"/>
    <property type="project" value="InterPro"/>
</dbReference>
<feature type="region of interest" description="Disordered" evidence="1">
    <location>
        <begin position="28"/>
        <end position="51"/>
    </location>
</feature>
<gene>
    <name evidence="3" type="ORF">FSB_LOCUS60413</name>
</gene>
<sequence length="336" mass="37620">MGVDPDSPRPNKLGDSLERKVYSNYGRYHRDDKSRSSPHLGLVPGGGSSRMGGDCSKDFGLRFSRSSLPNRLGMVAGDQPVLELLGRLAEDCWDEQPFEGSLLAIVGALISAISRGEEVGVGFLSYQCMVNVVKNLFWEMWLEKAWNSLEAKGSLFPTSNPQFMSNHNISVNVLTWNYRRVLNPCFRRALLDLLHNTNPQVLILTETRLSGTRAMELAKSFPFDGFLCTKTIGFAGGIWILWKTEAMNLELLCSIEQEIHVSVKVSDSDPLWLLSAIYASPRRSERRILWNNLTIIASLHNLPWVMVGDFNDILSDEEKLGGEGVLLAEFLNFSHV</sequence>
<evidence type="ECO:0000313" key="3">
    <source>
        <dbReference type="EMBL" id="SPD32531.1"/>
    </source>
</evidence>
<dbReference type="PANTHER" id="PTHR35218">
    <property type="entry name" value="RNASE H DOMAIN-CONTAINING PROTEIN"/>
    <property type="match status" value="1"/>
</dbReference>
<dbReference type="AlphaFoldDB" id="A0A2N9J839"/>
<dbReference type="PANTHER" id="PTHR35218:SF7">
    <property type="entry name" value="ENDONUCLEASE_EXONUCLEASE_PHOSPHATASE"/>
    <property type="match status" value="1"/>
</dbReference>
<proteinExistence type="predicted"/>
<dbReference type="SUPFAM" id="SSF56219">
    <property type="entry name" value="DNase I-like"/>
    <property type="match status" value="1"/>
</dbReference>
<dbReference type="EMBL" id="OIVN01006408">
    <property type="protein sequence ID" value="SPD32531.1"/>
    <property type="molecule type" value="Genomic_DNA"/>
</dbReference>
<dbReference type="InterPro" id="IPR036691">
    <property type="entry name" value="Endo/exonu/phosph_ase_sf"/>
</dbReference>
<protein>
    <recommendedName>
        <fullName evidence="2">Endonuclease/exonuclease/phosphatase domain-containing protein</fullName>
    </recommendedName>
</protein>
<organism evidence="3">
    <name type="scientific">Fagus sylvatica</name>
    <name type="common">Beechnut</name>
    <dbReference type="NCBI Taxonomy" id="28930"/>
    <lineage>
        <taxon>Eukaryota</taxon>
        <taxon>Viridiplantae</taxon>
        <taxon>Streptophyta</taxon>
        <taxon>Embryophyta</taxon>
        <taxon>Tracheophyta</taxon>
        <taxon>Spermatophyta</taxon>
        <taxon>Magnoliopsida</taxon>
        <taxon>eudicotyledons</taxon>
        <taxon>Gunneridae</taxon>
        <taxon>Pentapetalae</taxon>
        <taxon>rosids</taxon>
        <taxon>fabids</taxon>
        <taxon>Fagales</taxon>
        <taxon>Fagaceae</taxon>
        <taxon>Fagus</taxon>
    </lineage>
</organism>
<reference evidence="3" key="1">
    <citation type="submission" date="2018-02" db="EMBL/GenBank/DDBJ databases">
        <authorList>
            <person name="Cohen D.B."/>
            <person name="Kent A.D."/>
        </authorList>
    </citation>
    <scope>NUCLEOTIDE SEQUENCE</scope>
</reference>
<dbReference type="Pfam" id="PF03372">
    <property type="entry name" value="Exo_endo_phos"/>
    <property type="match status" value="1"/>
</dbReference>
<evidence type="ECO:0000256" key="1">
    <source>
        <dbReference type="SAM" id="MobiDB-lite"/>
    </source>
</evidence>
<dbReference type="InterPro" id="IPR005135">
    <property type="entry name" value="Endo/exonuclease/phosphatase"/>
</dbReference>
<evidence type="ECO:0000259" key="2">
    <source>
        <dbReference type="Pfam" id="PF03372"/>
    </source>
</evidence>
<feature type="domain" description="Endonuclease/exonuclease/phosphatase" evidence="2">
    <location>
        <begin position="175"/>
        <end position="318"/>
    </location>
</feature>